<dbReference type="InterPro" id="IPR052170">
    <property type="entry name" value="M29_Exopeptidase"/>
</dbReference>
<keyword evidence="11" id="KW-1185">Reference proteome</keyword>
<dbReference type="GO" id="GO:0006508">
    <property type="term" value="P:proteolysis"/>
    <property type="evidence" value="ECO:0007669"/>
    <property type="project" value="UniProtKB-KW"/>
</dbReference>
<dbReference type="Gene3D" id="3.40.1830.10">
    <property type="entry name" value="Thermophilic metalloprotease (M29)"/>
    <property type="match status" value="1"/>
</dbReference>
<gene>
    <name evidence="10" type="ORF">SAMN04488530_10494</name>
</gene>
<comment type="cofactor">
    <cofactor evidence="2">
        <name>Mg(2+)</name>
        <dbReference type="ChEBI" id="CHEBI:18420"/>
    </cofactor>
</comment>
<dbReference type="GO" id="GO:0046872">
    <property type="term" value="F:metal ion binding"/>
    <property type="evidence" value="ECO:0007669"/>
    <property type="project" value="UniProtKB-KW"/>
</dbReference>
<dbReference type="InterPro" id="IPR000787">
    <property type="entry name" value="Peptidase_M29"/>
</dbReference>
<evidence type="ECO:0000256" key="3">
    <source>
        <dbReference type="ARBA" id="ARBA00001947"/>
    </source>
</evidence>
<reference evidence="11" key="1">
    <citation type="submission" date="2016-11" db="EMBL/GenBank/DDBJ databases">
        <authorList>
            <person name="Varghese N."/>
            <person name="Submissions S."/>
        </authorList>
    </citation>
    <scope>NUCLEOTIDE SEQUENCE [LARGE SCALE GENOMIC DNA]</scope>
    <source>
        <strain evidence="11">DSM 2635</strain>
    </source>
</reference>
<dbReference type="AlphaFoldDB" id="A0A1M5LDL4"/>
<evidence type="ECO:0000256" key="4">
    <source>
        <dbReference type="ARBA" id="ARBA00008236"/>
    </source>
</evidence>
<dbReference type="EMBL" id="FQWX01000004">
    <property type="protein sequence ID" value="SHG63151.1"/>
    <property type="molecule type" value="Genomic_DNA"/>
</dbReference>
<dbReference type="SUPFAM" id="SSF144052">
    <property type="entry name" value="Thermophilic metalloprotease-like"/>
    <property type="match status" value="1"/>
</dbReference>
<keyword evidence="6" id="KW-0645">Protease</keyword>
<dbReference type="PANTHER" id="PTHR34448:SF3">
    <property type="entry name" value="AMINOPEPTIDASE AMPS"/>
    <property type="match status" value="1"/>
</dbReference>
<dbReference type="GO" id="GO:0008237">
    <property type="term" value="F:metallopeptidase activity"/>
    <property type="evidence" value="ECO:0007669"/>
    <property type="project" value="UniProtKB-KW"/>
</dbReference>
<evidence type="ECO:0000256" key="9">
    <source>
        <dbReference type="ARBA" id="ARBA00023049"/>
    </source>
</evidence>
<evidence type="ECO:0000256" key="7">
    <source>
        <dbReference type="ARBA" id="ARBA00022723"/>
    </source>
</evidence>
<dbReference type="STRING" id="1121321.SAMN04488530_10494"/>
<dbReference type="OrthoDB" id="9803993at2"/>
<evidence type="ECO:0000256" key="2">
    <source>
        <dbReference type="ARBA" id="ARBA00001946"/>
    </source>
</evidence>
<comment type="similarity">
    <text evidence="4">Belongs to the peptidase M29 family.</text>
</comment>
<evidence type="ECO:0000313" key="11">
    <source>
        <dbReference type="Proteomes" id="UP000243255"/>
    </source>
</evidence>
<evidence type="ECO:0000256" key="1">
    <source>
        <dbReference type="ARBA" id="ARBA00001941"/>
    </source>
</evidence>
<dbReference type="Pfam" id="PF02073">
    <property type="entry name" value="Peptidase_M29"/>
    <property type="match status" value="1"/>
</dbReference>
<dbReference type="PANTHER" id="PTHR34448">
    <property type="entry name" value="AMINOPEPTIDASE"/>
    <property type="match status" value="1"/>
</dbReference>
<evidence type="ECO:0000313" key="10">
    <source>
        <dbReference type="EMBL" id="SHG63151.1"/>
    </source>
</evidence>
<evidence type="ECO:0000256" key="6">
    <source>
        <dbReference type="ARBA" id="ARBA00022670"/>
    </source>
</evidence>
<evidence type="ECO:0000256" key="8">
    <source>
        <dbReference type="ARBA" id="ARBA00022801"/>
    </source>
</evidence>
<keyword evidence="5 10" id="KW-0031">Aminopeptidase</keyword>
<accession>A0A1M5LDL4</accession>
<name>A0A1M5LDL4_9FIRM</name>
<dbReference type="PRINTS" id="PR00919">
    <property type="entry name" value="THERMOPTASE"/>
</dbReference>
<sequence length="409" mass="46209">MNLDNNLDKYAELAVKVGVNIQPNQTLLVRSPIECAPFVRKVVKHAYKNGAKNVHIEWSDEECSLIKYLDAPDEAFSEFPSWVSDQYVKIAEEGGAFLTVSAQNPDLLKNVDPKRIADYQKISGNALKEWRSYMLTDKCKWSIVSIPTEAWAMKVFPNLEAKDAINKLWDAIFKCTRVDTKDPIKAWDEHNSNLKEKMDFLNNKNFKLLKFKSNKTDLVLELPKDHIWLSGASKDPNGVLFNANIPTEEIFCMPHKFKVNGVVYSTKPLVYGGNVIDNFSITFKDGKIIDFSAEKGFDTLKNLISTDEGSHYLGEVALVPYNSPISETGITFFNTLYDENASCHLAIGSAYKSCIKNGDSIKEDELDKYGVNDSLTHVDFMIGSQDMDIIGETYDNKEIQIFKSGDWAF</sequence>
<keyword evidence="8" id="KW-0378">Hydrolase</keyword>
<organism evidence="10 11">
    <name type="scientific">Asaccharospora irregularis DSM 2635</name>
    <dbReference type="NCBI Taxonomy" id="1121321"/>
    <lineage>
        <taxon>Bacteria</taxon>
        <taxon>Bacillati</taxon>
        <taxon>Bacillota</taxon>
        <taxon>Clostridia</taxon>
        <taxon>Peptostreptococcales</taxon>
        <taxon>Peptostreptococcaceae</taxon>
        <taxon>Asaccharospora</taxon>
    </lineage>
</organism>
<dbReference type="Proteomes" id="UP000243255">
    <property type="component" value="Unassembled WGS sequence"/>
</dbReference>
<keyword evidence="7" id="KW-0479">Metal-binding</keyword>
<protein>
    <submittedName>
        <fullName evidence="10">Aminopeptidase</fullName>
    </submittedName>
</protein>
<keyword evidence="9" id="KW-0482">Metalloprotease</keyword>
<dbReference type="GO" id="GO:0004177">
    <property type="term" value="F:aminopeptidase activity"/>
    <property type="evidence" value="ECO:0007669"/>
    <property type="project" value="UniProtKB-KW"/>
</dbReference>
<evidence type="ECO:0000256" key="5">
    <source>
        <dbReference type="ARBA" id="ARBA00022438"/>
    </source>
</evidence>
<comment type="cofactor">
    <cofactor evidence="1">
        <name>Co(2+)</name>
        <dbReference type="ChEBI" id="CHEBI:48828"/>
    </cofactor>
</comment>
<proteinExistence type="inferred from homology"/>
<dbReference type="InterPro" id="IPR035097">
    <property type="entry name" value="M29_N-terminal"/>
</dbReference>
<dbReference type="RefSeq" id="WP_073124224.1">
    <property type="nucleotide sequence ID" value="NZ_BAABCH010000006.1"/>
</dbReference>
<comment type="cofactor">
    <cofactor evidence="3">
        <name>Zn(2+)</name>
        <dbReference type="ChEBI" id="CHEBI:29105"/>
    </cofactor>
</comment>